<evidence type="ECO:0000313" key="4">
    <source>
        <dbReference type="Proteomes" id="UP001283361"/>
    </source>
</evidence>
<dbReference type="GO" id="GO:0051598">
    <property type="term" value="P:meiotic recombination checkpoint signaling"/>
    <property type="evidence" value="ECO:0007669"/>
    <property type="project" value="TreeGrafter"/>
</dbReference>
<proteinExistence type="predicted"/>
<dbReference type="PANTHER" id="PTHR45991:SF1">
    <property type="entry name" value="PACHYTENE CHECKPOINT PROTEIN 2 HOMOLOG"/>
    <property type="match status" value="1"/>
</dbReference>
<keyword evidence="2" id="KW-0067">ATP-binding</keyword>
<evidence type="ECO:0000256" key="2">
    <source>
        <dbReference type="ARBA" id="ARBA00022840"/>
    </source>
</evidence>
<dbReference type="GO" id="GO:0005694">
    <property type="term" value="C:chromosome"/>
    <property type="evidence" value="ECO:0007669"/>
    <property type="project" value="TreeGrafter"/>
</dbReference>
<dbReference type="EMBL" id="JAWDGP010001319">
    <property type="protein sequence ID" value="KAK3792883.1"/>
    <property type="molecule type" value="Genomic_DNA"/>
</dbReference>
<dbReference type="Proteomes" id="UP001283361">
    <property type="component" value="Unassembled WGS sequence"/>
</dbReference>
<comment type="caution">
    <text evidence="3">The sequence shown here is derived from an EMBL/GenBank/DDBJ whole genome shotgun (WGS) entry which is preliminary data.</text>
</comment>
<keyword evidence="1" id="KW-0547">Nucleotide-binding</keyword>
<dbReference type="Pfam" id="PF23563">
    <property type="entry name" value="TRIP13_N"/>
    <property type="match status" value="1"/>
</dbReference>
<dbReference type="GO" id="GO:0005634">
    <property type="term" value="C:nucleus"/>
    <property type="evidence" value="ECO:0007669"/>
    <property type="project" value="TreeGrafter"/>
</dbReference>
<sequence length="189" mass="21633">MDMETEITALHNALPLSIDSMTDKAKDLTAYHIEVLQSPCSTMRRTLIIEKVLEFLKAKRTAFGDFIVQEFQDELLSQNVLHIALCDVDQPSHEKRAIDLTTCKLHIHVFQVHTDREAGSEGLRRRGTYLPPLIGYFPLLIFMDCEESLVYDEAIKTRLLNYATTTLLFRTKPLTATVISWRPCCSSSW</sequence>
<reference evidence="3" key="1">
    <citation type="journal article" date="2023" name="G3 (Bethesda)">
        <title>A reference genome for the long-term kleptoplast-retaining sea slug Elysia crispata morphotype clarki.</title>
        <authorList>
            <person name="Eastman K.E."/>
            <person name="Pendleton A.L."/>
            <person name="Shaikh M.A."/>
            <person name="Suttiyut T."/>
            <person name="Ogas R."/>
            <person name="Tomko P."/>
            <person name="Gavelis G."/>
            <person name="Widhalm J.R."/>
            <person name="Wisecaver J.H."/>
        </authorList>
    </citation>
    <scope>NUCLEOTIDE SEQUENCE</scope>
    <source>
        <strain evidence="3">ECLA1</strain>
    </source>
</reference>
<protein>
    <submittedName>
        <fullName evidence="3">Uncharacterized protein</fullName>
    </submittedName>
</protein>
<name>A0AAE1E4T4_9GAST</name>
<accession>A0AAE1E4T4</accession>
<dbReference type="PANTHER" id="PTHR45991">
    <property type="entry name" value="PACHYTENE CHECKPOINT PROTEIN 2"/>
    <property type="match status" value="1"/>
</dbReference>
<dbReference type="GO" id="GO:0007131">
    <property type="term" value="P:reciprocal meiotic recombination"/>
    <property type="evidence" value="ECO:0007669"/>
    <property type="project" value="TreeGrafter"/>
</dbReference>
<keyword evidence="4" id="KW-1185">Reference proteome</keyword>
<dbReference type="InterPro" id="IPR044539">
    <property type="entry name" value="Pch2-like"/>
</dbReference>
<evidence type="ECO:0000256" key="1">
    <source>
        <dbReference type="ARBA" id="ARBA00022741"/>
    </source>
</evidence>
<gene>
    <name evidence="3" type="ORF">RRG08_009044</name>
</gene>
<evidence type="ECO:0000313" key="3">
    <source>
        <dbReference type="EMBL" id="KAK3792883.1"/>
    </source>
</evidence>
<dbReference type="GO" id="GO:0005524">
    <property type="term" value="F:ATP binding"/>
    <property type="evidence" value="ECO:0007669"/>
    <property type="project" value="UniProtKB-KW"/>
</dbReference>
<dbReference type="AlphaFoldDB" id="A0AAE1E4T4"/>
<organism evidence="3 4">
    <name type="scientific">Elysia crispata</name>
    <name type="common">lettuce slug</name>
    <dbReference type="NCBI Taxonomy" id="231223"/>
    <lineage>
        <taxon>Eukaryota</taxon>
        <taxon>Metazoa</taxon>
        <taxon>Spiralia</taxon>
        <taxon>Lophotrochozoa</taxon>
        <taxon>Mollusca</taxon>
        <taxon>Gastropoda</taxon>
        <taxon>Heterobranchia</taxon>
        <taxon>Euthyneura</taxon>
        <taxon>Panpulmonata</taxon>
        <taxon>Sacoglossa</taxon>
        <taxon>Placobranchoidea</taxon>
        <taxon>Plakobranchidae</taxon>
        <taxon>Elysia</taxon>
    </lineage>
</organism>